<keyword evidence="4" id="KW-1185">Reference proteome</keyword>
<dbReference type="Gene3D" id="3.40.10.10">
    <property type="entry name" value="DNA Methylphosphotriester Repair Domain"/>
    <property type="match status" value="1"/>
</dbReference>
<organism evidence="3 4">
    <name type="scientific">candidate division CSSED10-310 bacterium</name>
    <dbReference type="NCBI Taxonomy" id="2855610"/>
    <lineage>
        <taxon>Bacteria</taxon>
        <taxon>Bacteria division CSSED10-310</taxon>
    </lineage>
</organism>
<dbReference type="SUPFAM" id="SSF57884">
    <property type="entry name" value="Ada DNA repair protein, N-terminal domain (N-Ada 10)"/>
    <property type="match status" value="1"/>
</dbReference>
<evidence type="ECO:0000259" key="2">
    <source>
        <dbReference type="Pfam" id="PF13511"/>
    </source>
</evidence>
<feature type="region of interest" description="Disordered" evidence="1">
    <location>
        <begin position="91"/>
        <end position="118"/>
    </location>
</feature>
<evidence type="ECO:0000313" key="4">
    <source>
        <dbReference type="Proteomes" id="UP001594351"/>
    </source>
</evidence>
<evidence type="ECO:0000313" key="3">
    <source>
        <dbReference type="EMBL" id="MFC1852943.1"/>
    </source>
</evidence>
<dbReference type="InterPro" id="IPR025392">
    <property type="entry name" value="DUF4124"/>
</dbReference>
<sequence>MNTVKLFSLVLLSIFCVPLLIIQPTEAEVFVWVDDQGVTQYANIPPLWWQTDKLIFAKKRIVDKVATLKKLDLPLDTADFNSDDIVWNYHDPRTPQKTAPRSSTGSHSARAEPEISGGYVPKSYDDLLELKRGSVIGNASNREFHTPDCMRIKVTSVDKPRYRVPLQKMIIFDSPQAAEQNGYKRCSRCRGKPH</sequence>
<dbReference type="EMBL" id="JBHPBY010000393">
    <property type="protein sequence ID" value="MFC1852943.1"/>
    <property type="molecule type" value="Genomic_DNA"/>
</dbReference>
<evidence type="ECO:0000256" key="1">
    <source>
        <dbReference type="SAM" id="MobiDB-lite"/>
    </source>
</evidence>
<accession>A0ABV6Z3N0</accession>
<protein>
    <recommendedName>
        <fullName evidence="2">DUF4124 domain-containing protein</fullName>
    </recommendedName>
</protein>
<proteinExistence type="predicted"/>
<dbReference type="Proteomes" id="UP001594351">
    <property type="component" value="Unassembled WGS sequence"/>
</dbReference>
<feature type="compositionally biased region" description="Polar residues" evidence="1">
    <location>
        <begin position="95"/>
        <end position="107"/>
    </location>
</feature>
<gene>
    <name evidence="3" type="ORF">ACFL27_22315</name>
</gene>
<dbReference type="Pfam" id="PF13511">
    <property type="entry name" value="DUF4124"/>
    <property type="match status" value="1"/>
</dbReference>
<dbReference type="InterPro" id="IPR035451">
    <property type="entry name" value="Ada-like_dom_sf"/>
</dbReference>
<comment type="caution">
    <text evidence="3">The sequence shown here is derived from an EMBL/GenBank/DDBJ whole genome shotgun (WGS) entry which is preliminary data.</text>
</comment>
<name>A0ABV6Z3N0_UNCC1</name>
<feature type="domain" description="DUF4124" evidence="2">
    <location>
        <begin position="19"/>
        <end position="45"/>
    </location>
</feature>
<reference evidence="3 4" key="1">
    <citation type="submission" date="2024-09" db="EMBL/GenBank/DDBJ databases">
        <title>Laminarin stimulates single cell rates of sulfate reduction while oxygen inhibits transcriptomic activity in coastal marine sediment.</title>
        <authorList>
            <person name="Lindsay M."/>
            <person name="Orcutt B."/>
            <person name="Emerson D."/>
            <person name="Stepanauskas R."/>
            <person name="D'Angelo T."/>
        </authorList>
    </citation>
    <scope>NUCLEOTIDE SEQUENCE [LARGE SCALE GENOMIC DNA]</scope>
    <source>
        <strain evidence="3">SAG AM-311-K15</strain>
    </source>
</reference>